<comment type="similarity">
    <text evidence="5">In the C-terminal section; belongs to the PAPS reductase family. FAD1 subfamily.</text>
</comment>
<dbReference type="Pfam" id="PF01507">
    <property type="entry name" value="PAPS_reduct"/>
    <property type="match status" value="1"/>
</dbReference>
<dbReference type="PANTHER" id="PTHR23293:SF9">
    <property type="entry name" value="FAD SYNTHASE"/>
    <property type="match status" value="1"/>
</dbReference>
<comment type="subcellular location">
    <subcellularLocation>
        <location evidence="3">Cytoplasm</location>
    </subcellularLocation>
</comment>
<gene>
    <name evidence="24" type="ORF">HOLleu_36224</name>
</gene>
<dbReference type="Gene3D" id="3.40.50.620">
    <property type="entry name" value="HUPs"/>
    <property type="match status" value="1"/>
</dbReference>
<organism evidence="24 25">
    <name type="scientific">Holothuria leucospilota</name>
    <name type="common">Black long sea cucumber</name>
    <name type="synonym">Mertensiothuria leucospilota</name>
    <dbReference type="NCBI Taxonomy" id="206669"/>
    <lineage>
        <taxon>Eukaryota</taxon>
        <taxon>Metazoa</taxon>
        <taxon>Echinodermata</taxon>
        <taxon>Eleutherozoa</taxon>
        <taxon>Echinozoa</taxon>
        <taxon>Holothuroidea</taxon>
        <taxon>Aspidochirotacea</taxon>
        <taxon>Aspidochirotida</taxon>
        <taxon>Holothuriidae</taxon>
        <taxon>Holothuria</taxon>
    </lineage>
</organism>
<keyword evidence="12" id="KW-0808">Transferase</keyword>
<feature type="domain" description="Phosphoadenosine phosphosulphate reductase" evidence="22">
    <location>
        <begin position="559"/>
        <end position="713"/>
    </location>
</feature>
<evidence type="ECO:0000256" key="15">
    <source>
        <dbReference type="ARBA" id="ARBA00022827"/>
    </source>
</evidence>
<comment type="function">
    <text evidence="2">Catalyzes the adenylation of flavin mononucleotide (FMN) to form flavin adenine dinucleotide (FAD) coenzyme.</text>
</comment>
<keyword evidence="15" id="KW-0274">FAD</keyword>
<evidence type="ECO:0000256" key="18">
    <source>
        <dbReference type="ARBA" id="ARBA00031676"/>
    </source>
</evidence>
<dbReference type="SUPFAM" id="SSF52402">
    <property type="entry name" value="Adenine nucleotide alpha hydrolases-like"/>
    <property type="match status" value="1"/>
</dbReference>
<keyword evidence="16" id="KW-0067">ATP-binding</keyword>
<dbReference type="SUPFAM" id="SSF53218">
    <property type="entry name" value="Molybdenum cofactor biosynthesis proteins"/>
    <property type="match status" value="2"/>
</dbReference>
<evidence type="ECO:0000256" key="13">
    <source>
        <dbReference type="ARBA" id="ARBA00022695"/>
    </source>
</evidence>
<dbReference type="EMBL" id="JAIZAY010000019">
    <property type="protein sequence ID" value="KAJ8023710.1"/>
    <property type="molecule type" value="Genomic_DNA"/>
</dbReference>
<evidence type="ECO:0000256" key="9">
    <source>
        <dbReference type="ARBA" id="ARBA00022490"/>
    </source>
</evidence>
<keyword evidence="10" id="KW-0285">Flavoprotein</keyword>
<keyword evidence="13" id="KW-0548">Nucleotidyltransferase</keyword>
<comment type="cofactor">
    <cofactor evidence="1">
        <name>Mg(2+)</name>
        <dbReference type="ChEBI" id="CHEBI:18420"/>
    </cofactor>
</comment>
<evidence type="ECO:0000259" key="22">
    <source>
        <dbReference type="Pfam" id="PF01507"/>
    </source>
</evidence>
<proteinExistence type="inferred from homology"/>
<dbReference type="Gene3D" id="3.40.980.10">
    <property type="entry name" value="MoaB/Mog-like domain"/>
    <property type="match status" value="3"/>
</dbReference>
<dbReference type="Pfam" id="PF24102">
    <property type="entry name" value="FLAD1_M"/>
    <property type="match status" value="1"/>
</dbReference>
<evidence type="ECO:0000256" key="21">
    <source>
        <dbReference type="SAM" id="MobiDB-lite"/>
    </source>
</evidence>
<evidence type="ECO:0000256" key="10">
    <source>
        <dbReference type="ARBA" id="ARBA00022630"/>
    </source>
</evidence>
<dbReference type="FunFam" id="3.40.50.620:FF:000113">
    <property type="entry name" value="FAD synthase"/>
    <property type="match status" value="1"/>
</dbReference>
<dbReference type="InterPro" id="IPR014729">
    <property type="entry name" value="Rossmann-like_a/b/a_fold"/>
</dbReference>
<dbReference type="InterPro" id="IPR056596">
    <property type="entry name" value="FLAD1_M"/>
</dbReference>
<reference evidence="24" key="1">
    <citation type="submission" date="2021-10" db="EMBL/GenBank/DDBJ databases">
        <title>Tropical sea cucumber genome reveals ecological adaptation and Cuvierian tubules defense mechanism.</title>
        <authorList>
            <person name="Chen T."/>
        </authorList>
    </citation>
    <scope>NUCLEOTIDE SEQUENCE</scope>
    <source>
        <strain evidence="24">Nanhai2018</strain>
        <tissue evidence="24">Muscle</tissue>
    </source>
</reference>
<evidence type="ECO:0000313" key="25">
    <source>
        <dbReference type="Proteomes" id="UP001152320"/>
    </source>
</evidence>
<dbReference type="AlphaFoldDB" id="A0A9Q0YJG6"/>
<dbReference type="EC" id="2.7.7.2" evidence="7"/>
<evidence type="ECO:0000256" key="20">
    <source>
        <dbReference type="ARBA" id="ARBA00049494"/>
    </source>
</evidence>
<evidence type="ECO:0000256" key="12">
    <source>
        <dbReference type="ARBA" id="ARBA00022679"/>
    </source>
</evidence>
<evidence type="ECO:0000256" key="14">
    <source>
        <dbReference type="ARBA" id="ARBA00022741"/>
    </source>
</evidence>
<keyword evidence="14" id="KW-0547">Nucleotide-binding</keyword>
<evidence type="ECO:0000256" key="2">
    <source>
        <dbReference type="ARBA" id="ARBA00003316"/>
    </source>
</evidence>
<comment type="pathway">
    <text evidence="4">Cofactor biosynthesis; FAD biosynthesis; FAD from FMN: step 1/1.</text>
</comment>
<keyword evidence="9" id="KW-0963">Cytoplasm</keyword>
<dbReference type="GO" id="GO:0005524">
    <property type="term" value="F:ATP binding"/>
    <property type="evidence" value="ECO:0007669"/>
    <property type="project" value="UniProtKB-KW"/>
</dbReference>
<comment type="catalytic activity">
    <reaction evidence="20">
        <text>FMN + ATP + H(+) = FAD + diphosphate</text>
        <dbReference type="Rhea" id="RHEA:17237"/>
        <dbReference type="ChEBI" id="CHEBI:15378"/>
        <dbReference type="ChEBI" id="CHEBI:30616"/>
        <dbReference type="ChEBI" id="CHEBI:33019"/>
        <dbReference type="ChEBI" id="CHEBI:57692"/>
        <dbReference type="ChEBI" id="CHEBI:58210"/>
        <dbReference type="EC" id="2.7.7.2"/>
    </reaction>
</comment>
<feature type="domain" description="FAD synthase middle" evidence="23">
    <location>
        <begin position="444"/>
        <end position="512"/>
    </location>
</feature>
<dbReference type="GO" id="GO:0005737">
    <property type="term" value="C:cytoplasm"/>
    <property type="evidence" value="ECO:0007669"/>
    <property type="project" value="UniProtKB-SubCell"/>
</dbReference>
<keyword evidence="11" id="KW-0288">FMN</keyword>
<evidence type="ECO:0000256" key="17">
    <source>
        <dbReference type="ARBA" id="ARBA00031145"/>
    </source>
</evidence>
<sequence>MFWRYSLMARRFRVIESHCHLQSKRCKMTSENPTAGIIIIGDEILKGQTQDTNSHFISKELYSIGVKVKKRVSDGVKLLVIISDGGPDFNPNHFVNQVYLSRLFRKTGLEAMIVTTYCPGHSALNPIEHLWAPLTNAIVGVYLPDNLPGQVVPPCRQSGLTAQERANMEKIVFDNAMEKLSSYWRPVTFSSLPLDVRVVKCGDEEGTWNDYDYVYSAVSGPAYKLQQCLDVQAELGYMTKHMDRRVDAIVFTKCLEPCDDCRVPVSDHQLVSTVKSFPSPLPSTTLPGHFVTFIESLDMPRSEADAYLPSAQEKGLVIGDEILKGQTQDTNSHFISKELYSIGVKVKKIYSHISSDLIPGVAKAFGEKVKPHPELVKVCRQYFGEDKSLDSPQMKMAHVPESASLTYPINEKTGEKFPYPLVSVRNVYIFPGIPKLLERAFSSLKKELDVADIINEFVKKYEGIITVGSYPEWFNSYFSVKVTLETHSKDELNRGYADLERMLPKGSIVEYEKDPIGKAADAVYALAAEEGAFPSKVKHSLGVIEEALDRYTLTDICAGFNGGKDCTALLHLFYAAVKKKYPEYADKLQILYIESIHGTFPDVEKFFKISVERYNLEQLTVKGRIKEGLHELKKTHPQIKAVLMGTRKSDPYSETLQPFSPTDPDWPEYMRVNPMLNWSYHDVWNFLRKLSLPYCRLYDKGYTSLGSVASTAPNPALRYVLPSGEVLYKPAYTLQDESFERTGRKPSTSSIDNLKNS</sequence>
<evidence type="ECO:0000313" key="24">
    <source>
        <dbReference type="EMBL" id="KAJ8023710.1"/>
    </source>
</evidence>
<protein>
    <recommendedName>
        <fullName evidence="8">FAD synthase</fullName>
        <ecNumber evidence="7">2.7.7.2</ecNumber>
    </recommendedName>
    <alternativeName>
        <fullName evidence="17">FAD pyrophosphorylase</fullName>
    </alternativeName>
    <alternativeName>
        <fullName evidence="19">FMN adenylyltransferase</fullName>
    </alternativeName>
    <alternativeName>
        <fullName evidence="18">Flavin adenine dinucleotide synthase</fullName>
    </alternativeName>
</protein>
<accession>A0A9Q0YJG6</accession>
<dbReference type="PANTHER" id="PTHR23293">
    <property type="entry name" value="FAD SYNTHETASE-RELATED FMN ADENYLYLTRANSFERASE"/>
    <property type="match status" value="1"/>
</dbReference>
<evidence type="ECO:0000256" key="8">
    <source>
        <dbReference type="ARBA" id="ARBA00015431"/>
    </source>
</evidence>
<evidence type="ECO:0000256" key="5">
    <source>
        <dbReference type="ARBA" id="ARBA00006749"/>
    </source>
</evidence>
<feature type="region of interest" description="Disordered" evidence="21">
    <location>
        <begin position="738"/>
        <end position="757"/>
    </location>
</feature>
<feature type="compositionally biased region" description="Polar residues" evidence="21">
    <location>
        <begin position="745"/>
        <end position="757"/>
    </location>
</feature>
<dbReference type="CDD" id="cd23948">
    <property type="entry name" value="FAD_synthase"/>
    <property type="match status" value="1"/>
</dbReference>
<evidence type="ECO:0000256" key="1">
    <source>
        <dbReference type="ARBA" id="ARBA00001946"/>
    </source>
</evidence>
<dbReference type="GO" id="GO:0006747">
    <property type="term" value="P:FAD biosynthetic process"/>
    <property type="evidence" value="ECO:0007669"/>
    <property type="project" value="TreeGrafter"/>
</dbReference>
<evidence type="ECO:0000256" key="11">
    <source>
        <dbReference type="ARBA" id="ARBA00022643"/>
    </source>
</evidence>
<evidence type="ECO:0000256" key="7">
    <source>
        <dbReference type="ARBA" id="ARBA00012393"/>
    </source>
</evidence>
<evidence type="ECO:0000259" key="23">
    <source>
        <dbReference type="Pfam" id="PF24102"/>
    </source>
</evidence>
<evidence type="ECO:0000256" key="16">
    <source>
        <dbReference type="ARBA" id="ARBA00022840"/>
    </source>
</evidence>
<dbReference type="InterPro" id="IPR002500">
    <property type="entry name" value="PAPS_reduct_dom"/>
</dbReference>
<name>A0A9Q0YJG6_HOLLE</name>
<keyword evidence="25" id="KW-1185">Reference proteome</keyword>
<comment type="caution">
    <text evidence="24">The sequence shown here is derived from an EMBL/GenBank/DDBJ whole genome shotgun (WGS) entry which is preliminary data.</text>
</comment>
<evidence type="ECO:0000256" key="4">
    <source>
        <dbReference type="ARBA" id="ARBA00004726"/>
    </source>
</evidence>
<comment type="similarity">
    <text evidence="6">In the N-terminal section; belongs to the MoaB/Mog family.</text>
</comment>
<dbReference type="GO" id="GO:0003919">
    <property type="term" value="F:FMN adenylyltransferase activity"/>
    <property type="evidence" value="ECO:0007669"/>
    <property type="project" value="UniProtKB-EC"/>
</dbReference>
<dbReference type="Proteomes" id="UP001152320">
    <property type="component" value="Chromosome 19"/>
</dbReference>
<evidence type="ECO:0000256" key="19">
    <source>
        <dbReference type="ARBA" id="ARBA00031871"/>
    </source>
</evidence>
<dbReference type="OrthoDB" id="270728at2759"/>
<dbReference type="InterPro" id="IPR036425">
    <property type="entry name" value="MoaB/Mog-like_dom_sf"/>
</dbReference>
<evidence type="ECO:0000256" key="6">
    <source>
        <dbReference type="ARBA" id="ARBA00007589"/>
    </source>
</evidence>
<evidence type="ECO:0000256" key="3">
    <source>
        <dbReference type="ARBA" id="ARBA00004496"/>
    </source>
</evidence>